<accession>A0A0F9FLR7</accession>
<reference evidence="2" key="1">
    <citation type="journal article" date="2015" name="Nature">
        <title>Complex archaea that bridge the gap between prokaryotes and eukaryotes.</title>
        <authorList>
            <person name="Spang A."/>
            <person name="Saw J.H."/>
            <person name="Jorgensen S.L."/>
            <person name="Zaremba-Niedzwiedzka K."/>
            <person name="Martijn J."/>
            <person name="Lind A.E."/>
            <person name="van Eijk R."/>
            <person name="Schleper C."/>
            <person name="Guy L."/>
            <person name="Ettema T.J."/>
        </authorList>
    </citation>
    <scope>NUCLEOTIDE SEQUENCE</scope>
</reference>
<dbReference type="AlphaFoldDB" id="A0A0F9FLR7"/>
<organism evidence="2">
    <name type="scientific">marine sediment metagenome</name>
    <dbReference type="NCBI Taxonomy" id="412755"/>
    <lineage>
        <taxon>unclassified sequences</taxon>
        <taxon>metagenomes</taxon>
        <taxon>ecological metagenomes</taxon>
    </lineage>
</organism>
<dbReference type="EMBL" id="LAZR01029892">
    <property type="protein sequence ID" value="KKL58240.1"/>
    <property type="molecule type" value="Genomic_DNA"/>
</dbReference>
<proteinExistence type="predicted"/>
<name>A0A0F9FLR7_9ZZZZ</name>
<evidence type="ECO:0000313" key="2">
    <source>
        <dbReference type="EMBL" id="KKL58240.1"/>
    </source>
</evidence>
<gene>
    <name evidence="2" type="ORF">LCGC14_2227340</name>
</gene>
<feature type="transmembrane region" description="Helical" evidence="1">
    <location>
        <begin position="60"/>
        <end position="80"/>
    </location>
</feature>
<keyword evidence="1" id="KW-0472">Membrane</keyword>
<sequence>MNELIVTSVLCDHCGQEIPLESDGCHECEARHVPVVAQRQLGTMAQRAPACILPPSLERLWVVLAILLCAGPIGLPLVWLSSRFSKLAKIGMTVGFVLLTVVFPIVLVWYWCEAAIRPLVEVLAR</sequence>
<feature type="transmembrane region" description="Helical" evidence="1">
    <location>
        <begin position="92"/>
        <end position="111"/>
    </location>
</feature>
<keyword evidence="1" id="KW-1133">Transmembrane helix</keyword>
<evidence type="ECO:0000256" key="1">
    <source>
        <dbReference type="SAM" id="Phobius"/>
    </source>
</evidence>
<keyword evidence="1" id="KW-0812">Transmembrane</keyword>
<comment type="caution">
    <text evidence="2">The sequence shown here is derived from an EMBL/GenBank/DDBJ whole genome shotgun (WGS) entry which is preliminary data.</text>
</comment>
<protein>
    <submittedName>
        <fullName evidence="2">Uncharacterized protein</fullName>
    </submittedName>
</protein>